<dbReference type="Proteomes" id="UP000501058">
    <property type="component" value="Chromosome"/>
</dbReference>
<dbReference type="AlphaFoldDB" id="A0A6G7Y5Z5"/>
<feature type="transmembrane region" description="Helical" evidence="1">
    <location>
        <begin position="68"/>
        <end position="86"/>
    </location>
</feature>
<feature type="transmembrane region" description="Helical" evidence="1">
    <location>
        <begin position="123"/>
        <end position="143"/>
    </location>
</feature>
<evidence type="ECO:0000313" key="3">
    <source>
        <dbReference type="Proteomes" id="UP000501058"/>
    </source>
</evidence>
<dbReference type="GO" id="GO:0005886">
    <property type="term" value="C:plasma membrane"/>
    <property type="evidence" value="ECO:0007669"/>
    <property type="project" value="TreeGrafter"/>
</dbReference>
<keyword evidence="1" id="KW-0472">Membrane</keyword>
<feature type="transmembrane region" description="Helical" evidence="1">
    <location>
        <begin position="12"/>
        <end position="31"/>
    </location>
</feature>
<dbReference type="KEGG" id="prv:G7070_07985"/>
<dbReference type="PANTHER" id="PTHR34989:SF1">
    <property type="entry name" value="PROTEIN HDED"/>
    <property type="match status" value="1"/>
</dbReference>
<keyword evidence="3" id="KW-1185">Reference proteome</keyword>
<proteinExistence type="predicted"/>
<reference evidence="2 3" key="1">
    <citation type="submission" date="2020-03" db="EMBL/GenBank/DDBJ databases">
        <title>Propioniciclava sp. nov., isolated from Hydrophilus acuminatus.</title>
        <authorList>
            <person name="Hyun D.-W."/>
            <person name="Bae J.-W."/>
        </authorList>
    </citation>
    <scope>NUCLEOTIDE SEQUENCE [LARGE SCALE GENOMIC DNA]</scope>
    <source>
        <strain evidence="2 3">HDW11</strain>
    </source>
</reference>
<evidence type="ECO:0000256" key="1">
    <source>
        <dbReference type="SAM" id="Phobius"/>
    </source>
</evidence>
<feature type="transmembrane region" description="Helical" evidence="1">
    <location>
        <begin position="149"/>
        <end position="169"/>
    </location>
</feature>
<keyword evidence="1" id="KW-0812">Transmembrane</keyword>
<feature type="transmembrane region" description="Helical" evidence="1">
    <location>
        <begin position="37"/>
        <end position="61"/>
    </location>
</feature>
<name>A0A6G7Y5Z5_9ACTN</name>
<dbReference type="Pfam" id="PF03729">
    <property type="entry name" value="DUF308"/>
    <property type="match status" value="1"/>
</dbReference>
<keyword evidence="1" id="KW-1133">Transmembrane helix</keyword>
<gene>
    <name evidence="2" type="ORF">G7070_07985</name>
</gene>
<evidence type="ECO:0000313" key="2">
    <source>
        <dbReference type="EMBL" id="QIK72220.1"/>
    </source>
</evidence>
<organism evidence="2 3">
    <name type="scientific">Propioniciclava coleopterorum</name>
    <dbReference type="NCBI Taxonomy" id="2714937"/>
    <lineage>
        <taxon>Bacteria</taxon>
        <taxon>Bacillati</taxon>
        <taxon>Actinomycetota</taxon>
        <taxon>Actinomycetes</taxon>
        <taxon>Propionibacteriales</taxon>
        <taxon>Propionibacteriaceae</taxon>
        <taxon>Propioniciclava</taxon>
    </lineage>
</organism>
<accession>A0A6G7Y5Z5</accession>
<sequence length="181" mass="18708">MSSTTTPVAKRTAWDVILGLLLVVAGVALMGNTALATAVQVLVIGWINLVSGIALLIGALFRIRSGGFFSAVLGGAFLTVMGLFILRNPIIGAVALTLMAGMAFFASGLTRMALAFREPGSRIVMFLSGLISVGLGFFVLFNLGAATVTLLGTLLAIQTILEGLTLVAVGRIRKVEATRAA</sequence>
<dbReference type="EMBL" id="CP049865">
    <property type="protein sequence ID" value="QIK72220.1"/>
    <property type="molecule type" value="Genomic_DNA"/>
</dbReference>
<dbReference type="PANTHER" id="PTHR34989">
    <property type="entry name" value="PROTEIN HDED"/>
    <property type="match status" value="1"/>
</dbReference>
<dbReference type="RefSeq" id="WP_166233296.1">
    <property type="nucleotide sequence ID" value="NZ_CP049865.1"/>
</dbReference>
<feature type="transmembrane region" description="Helical" evidence="1">
    <location>
        <begin position="92"/>
        <end position="116"/>
    </location>
</feature>
<protein>
    <submittedName>
        <fullName evidence="2">Sulfate permease</fullName>
    </submittedName>
</protein>
<dbReference type="InterPro" id="IPR052712">
    <property type="entry name" value="Acid_resist_chaperone_HdeD"/>
</dbReference>
<dbReference type="InterPro" id="IPR005325">
    <property type="entry name" value="DUF308_memb"/>
</dbReference>